<dbReference type="Proteomes" id="UP000035680">
    <property type="component" value="Unassembled WGS sequence"/>
</dbReference>
<keyword evidence="1" id="KW-1185">Reference proteome</keyword>
<accession>A0A0K0G5P3</accession>
<reference evidence="2" key="2">
    <citation type="submission" date="2015-08" db="UniProtKB">
        <authorList>
            <consortium name="WormBaseParasite"/>
        </authorList>
    </citation>
    <scope>IDENTIFICATION</scope>
</reference>
<proteinExistence type="predicted"/>
<protein>
    <submittedName>
        <fullName evidence="2">Uncharacterized protein</fullName>
    </submittedName>
</protein>
<sequence>MLTTFNLTFSSIGRGDIPLSMGNRGQAKVYWLFFKLLKKNFGIKEKKGKEGIKAIKQIEVNVEFGTLLLKECY</sequence>
<evidence type="ECO:0000313" key="1">
    <source>
        <dbReference type="Proteomes" id="UP000035680"/>
    </source>
</evidence>
<dbReference type="WBParaSite" id="SVE_2006400.1">
    <property type="protein sequence ID" value="SVE_2006400.1"/>
    <property type="gene ID" value="SVE_2006400"/>
</dbReference>
<organism evidence="1 2">
    <name type="scientific">Strongyloides venezuelensis</name>
    <name type="common">Threadworm</name>
    <dbReference type="NCBI Taxonomy" id="75913"/>
    <lineage>
        <taxon>Eukaryota</taxon>
        <taxon>Metazoa</taxon>
        <taxon>Ecdysozoa</taxon>
        <taxon>Nematoda</taxon>
        <taxon>Chromadorea</taxon>
        <taxon>Rhabditida</taxon>
        <taxon>Tylenchina</taxon>
        <taxon>Panagrolaimomorpha</taxon>
        <taxon>Strongyloidoidea</taxon>
        <taxon>Strongyloididae</taxon>
        <taxon>Strongyloides</taxon>
    </lineage>
</organism>
<dbReference type="AlphaFoldDB" id="A0A0K0G5P3"/>
<name>A0A0K0G5P3_STRVS</name>
<reference evidence="1" key="1">
    <citation type="submission" date="2014-07" db="EMBL/GenBank/DDBJ databases">
        <authorList>
            <person name="Martin A.A"/>
            <person name="De Silva N."/>
        </authorList>
    </citation>
    <scope>NUCLEOTIDE SEQUENCE</scope>
</reference>
<evidence type="ECO:0000313" key="2">
    <source>
        <dbReference type="WBParaSite" id="SVE_2006400.1"/>
    </source>
</evidence>